<keyword evidence="3" id="KW-1185">Reference proteome</keyword>
<feature type="compositionally biased region" description="Basic and acidic residues" evidence="1">
    <location>
        <begin position="21"/>
        <end position="38"/>
    </location>
</feature>
<feature type="compositionally biased region" description="Basic and acidic residues" evidence="1">
    <location>
        <begin position="169"/>
        <end position="178"/>
    </location>
</feature>
<reference evidence="2 3" key="1">
    <citation type="submission" date="2019-03" db="EMBL/GenBank/DDBJ databases">
        <title>First draft genome of Liparis tanakae, snailfish: a comprehensive survey of snailfish specific genes.</title>
        <authorList>
            <person name="Kim W."/>
            <person name="Song I."/>
            <person name="Jeong J.-H."/>
            <person name="Kim D."/>
            <person name="Kim S."/>
            <person name="Ryu S."/>
            <person name="Song J.Y."/>
            <person name="Lee S.K."/>
        </authorList>
    </citation>
    <scope>NUCLEOTIDE SEQUENCE [LARGE SCALE GENOMIC DNA]</scope>
    <source>
        <tissue evidence="2">Muscle</tissue>
    </source>
</reference>
<feature type="region of interest" description="Disordered" evidence="1">
    <location>
        <begin position="162"/>
        <end position="185"/>
    </location>
</feature>
<dbReference type="EMBL" id="SRLO01008885">
    <property type="protein sequence ID" value="TNN27102.1"/>
    <property type="molecule type" value="Genomic_DNA"/>
</dbReference>
<dbReference type="AlphaFoldDB" id="A0A4Z2EFL6"/>
<evidence type="ECO:0000313" key="2">
    <source>
        <dbReference type="EMBL" id="TNN27102.1"/>
    </source>
</evidence>
<dbReference type="Proteomes" id="UP000314294">
    <property type="component" value="Unassembled WGS sequence"/>
</dbReference>
<evidence type="ECO:0000313" key="3">
    <source>
        <dbReference type="Proteomes" id="UP000314294"/>
    </source>
</evidence>
<feature type="compositionally biased region" description="Basic and acidic residues" evidence="1">
    <location>
        <begin position="45"/>
        <end position="54"/>
    </location>
</feature>
<gene>
    <name evidence="2" type="ORF">EYF80_062754</name>
</gene>
<evidence type="ECO:0000256" key="1">
    <source>
        <dbReference type="SAM" id="MobiDB-lite"/>
    </source>
</evidence>
<feature type="compositionally biased region" description="Basic and acidic residues" evidence="1">
    <location>
        <begin position="128"/>
        <end position="138"/>
    </location>
</feature>
<feature type="compositionally biased region" description="Polar residues" evidence="1">
    <location>
        <begin position="1"/>
        <end position="11"/>
    </location>
</feature>
<feature type="region of interest" description="Disordered" evidence="1">
    <location>
        <begin position="1"/>
        <end position="56"/>
    </location>
</feature>
<proteinExistence type="predicted"/>
<organism evidence="2 3">
    <name type="scientific">Liparis tanakae</name>
    <name type="common">Tanaka's snailfish</name>
    <dbReference type="NCBI Taxonomy" id="230148"/>
    <lineage>
        <taxon>Eukaryota</taxon>
        <taxon>Metazoa</taxon>
        <taxon>Chordata</taxon>
        <taxon>Craniata</taxon>
        <taxon>Vertebrata</taxon>
        <taxon>Euteleostomi</taxon>
        <taxon>Actinopterygii</taxon>
        <taxon>Neopterygii</taxon>
        <taxon>Teleostei</taxon>
        <taxon>Neoteleostei</taxon>
        <taxon>Acanthomorphata</taxon>
        <taxon>Eupercaria</taxon>
        <taxon>Perciformes</taxon>
        <taxon>Cottioidei</taxon>
        <taxon>Cottales</taxon>
        <taxon>Liparidae</taxon>
        <taxon>Liparis</taxon>
    </lineage>
</organism>
<accession>A0A4Z2EFL6</accession>
<feature type="region of interest" description="Disordered" evidence="1">
    <location>
        <begin position="119"/>
        <end position="138"/>
    </location>
</feature>
<sequence length="206" mass="22791">MHLTETHQPNTEQRDGRRRRGEGQDRLRREAGPDRAGPDRTGPQLEERTHDRRPLPRVVIPDQVQRLSGPLRWALDSASLRKADSITWKDLSQRAATSSSCSPLVSIFGRICTRMVPEGGATTNTRRSGGEERPAAPLHEDDGAAFTRVELLLFPEVEAAVGGEDDGDDGHLEDERTGGQELSPHVEVITLLQTTSCQLSQEMRSN</sequence>
<protein>
    <submittedName>
        <fullName evidence="2">Uncharacterized protein</fullName>
    </submittedName>
</protein>
<name>A0A4Z2EFL6_9TELE</name>
<comment type="caution">
    <text evidence="2">The sequence shown here is derived from an EMBL/GenBank/DDBJ whole genome shotgun (WGS) entry which is preliminary data.</text>
</comment>